<feature type="region of interest" description="Disordered" evidence="2">
    <location>
        <begin position="534"/>
        <end position="592"/>
    </location>
</feature>
<name>A0A8P4G3U1_DICLA</name>
<reference evidence="4" key="1">
    <citation type="submission" date="2025-08" db="UniProtKB">
        <authorList>
            <consortium name="Ensembl"/>
        </authorList>
    </citation>
    <scope>IDENTIFICATION</scope>
</reference>
<feature type="region of interest" description="Disordered" evidence="2">
    <location>
        <begin position="54"/>
        <end position="92"/>
    </location>
</feature>
<feature type="region of interest" description="Disordered" evidence="2">
    <location>
        <begin position="607"/>
        <end position="672"/>
    </location>
</feature>
<keyword evidence="1" id="KW-0175">Coiled coil</keyword>
<dbReference type="GeneTree" id="ENSGT00940000154739"/>
<organism evidence="4 5">
    <name type="scientific">Dicentrarchus labrax</name>
    <name type="common">European seabass</name>
    <name type="synonym">Morone labrax</name>
    <dbReference type="NCBI Taxonomy" id="13489"/>
    <lineage>
        <taxon>Eukaryota</taxon>
        <taxon>Metazoa</taxon>
        <taxon>Chordata</taxon>
        <taxon>Craniata</taxon>
        <taxon>Vertebrata</taxon>
        <taxon>Euteleostomi</taxon>
        <taxon>Actinopterygii</taxon>
        <taxon>Neopterygii</taxon>
        <taxon>Teleostei</taxon>
        <taxon>Neoteleostei</taxon>
        <taxon>Acanthomorphata</taxon>
        <taxon>Eupercaria</taxon>
        <taxon>Moronidae</taxon>
        <taxon>Dicentrarchus</taxon>
    </lineage>
</organism>
<feature type="region of interest" description="Disordered" evidence="2">
    <location>
        <begin position="398"/>
        <end position="417"/>
    </location>
</feature>
<sequence>MSIVTDLSSVVSIVTDLSSVVSIVTDLSSLLFQRLSAGVCQDVLTLQRLKTSSSVQQLPPSDPLPPAAPTTLPAAPTAPSAAPTAPPAAMDSTPRRWVLKPLSPLLQPSDLRTITSPTRTDGLDWVDPVFTSNSISVARSQSSVVISSQQDDRSRDVVVQARQAAVSQDGGSTSDEWHPSSPSIPSSPSSSSGSHCGFYSFVEDPTSPEAELNEAWMVSPQRQTQLATLKEDKGFKLQTYTSSRKPESLFSESNGDTQYKVDLSDGIKVVQKEEEKELRKEIIRSQAPKKNPTFKDQLSALENLDLSRSTNKLIDGFSVSYSPSSSRPELHRTADSGTIDKEQINFSAARKQFLKMEQEQLRALLNPLRSSKTHLNASLQPDLDASSSSQVETYRMEMSEDTTQFKPSEDEETNPKSKMTVCRTEESLSQQSSVFDDLDSGLEELSVEVGGGYTSDEGVFNDNTQQDNRSDYETPIEREIRLVQEREENLRRSRGLKHSVSRAEMVEIKTKRLQSPLTPVKAKEKSRVSFIIQRELQKENQRKEEPQQQGRYGLDPPQELEHIQKEFDQQDEDKRTEERPGKVFLSPCCPHRHPEETELYISRMSSAPSSFSVRDSDFPRGLHQDRITSSSSSSLSSPTPLPDTTLTMPRSWRKNLESTGLQSSGQRAPDFIEKEIEEVLKREQELRELRESRDETDHQLFSPAPLVEQATKMAVSQFYPPVSTDKLVSVSSPRPFVRLPSISLITAQPWTSSTPRPSSPSRPISSSSSSSSFPVVVRPVPPPLRGLTETLLQDFEERRVQLKLEESSYAGIQPVDDVNNEVVESTRVIRHKNQRALRWEAGMFANQEEQ</sequence>
<feature type="compositionally biased region" description="Basic and acidic residues" evidence="2">
    <location>
        <begin position="559"/>
        <end position="581"/>
    </location>
</feature>
<dbReference type="InterPro" id="IPR029304">
    <property type="entry name" value="AKAP2_C"/>
</dbReference>
<evidence type="ECO:0000256" key="2">
    <source>
        <dbReference type="SAM" id="MobiDB-lite"/>
    </source>
</evidence>
<feature type="compositionally biased region" description="Low complexity" evidence="2">
    <location>
        <begin position="752"/>
        <end position="778"/>
    </location>
</feature>
<feature type="region of interest" description="Disordered" evidence="2">
    <location>
        <begin position="749"/>
        <end position="779"/>
    </location>
</feature>
<feature type="compositionally biased region" description="Low complexity" evidence="2">
    <location>
        <begin position="140"/>
        <end position="149"/>
    </location>
</feature>
<feature type="compositionally biased region" description="Basic and acidic residues" evidence="2">
    <location>
        <begin position="614"/>
        <end position="626"/>
    </location>
</feature>
<protein>
    <recommendedName>
        <fullName evidence="3">A-kinase anchor protein 2 C-terminal domain-containing protein</fullName>
    </recommendedName>
</protein>
<feature type="compositionally biased region" description="Low complexity" evidence="2">
    <location>
        <begin position="69"/>
        <end position="92"/>
    </location>
</feature>
<feature type="region of interest" description="Disordered" evidence="2">
    <location>
        <begin position="140"/>
        <end position="203"/>
    </location>
</feature>
<evidence type="ECO:0000313" key="5">
    <source>
        <dbReference type="Proteomes" id="UP000694389"/>
    </source>
</evidence>
<feature type="compositionally biased region" description="Low complexity" evidence="2">
    <location>
        <begin position="179"/>
        <end position="194"/>
    </location>
</feature>
<feature type="compositionally biased region" description="Low complexity" evidence="2">
    <location>
        <begin position="628"/>
        <end position="647"/>
    </location>
</feature>
<dbReference type="AlphaFoldDB" id="A0A8P4G3U1"/>
<dbReference type="Ensembl" id="ENSDLAT00005067030.1">
    <property type="protein sequence ID" value="ENSDLAP00005068842.1"/>
    <property type="gene ID" value="ENSDLAG00005031705.1"/>
</dbReference>
<dbReference type="Pfam" id="PF15304">
    <property type="entry name" value="AKAP2_C"/>
    <property type="match status" value="1"/>
</dbReference>
<proteinExistence type="predicted"/>
<dbReference type="PANTHER" id="PTHR18839">
    <property type="entry name" value="MITOTIC INTERACTOR AND SUBSTRATE OF PLK1 MISP FAMILY MEMBER"/>
    <property type="match status" value="1"/>
</dbReference>
<feature type="compositionally biased region" description="Low complexity" evidence="2">
    <location>
        <begin position="157"/>
        <end position="169"/>
    </location>
</feature>
<feature type="compositionally biased region" description="Polar residues" evidence="2">
    <location>
        <begin position="657"/>
        <end position="666"/>
    </location>
</feature>
<evidence type="ECO:0000259" key="3">
    <source>
        <dbReference type="Pfam" id="PF15304"/>
    </source>
</evidence>
<dbReference type="InterPro" id="IPR042779">
    <property type="entry name" value="MISP/MISP3-like"/>
</dbReference>
<accession>A0A8P4G3U1</accession>
<dbReference type="Proteomes" id="UP000694389">
    <property type="component" value="Unassembled WGS sequence"/>
</dbReference>
<feature type="domain" description="A-kinase anchor protein 2 C-terminal" evidence="3">
    <location>
        <begin position="785"/>
        <end position="843"/>
    </location>
</feature>
<evidence type="ECO:0000313" key="4">
    <source>
        <dbReference type="Ensembl" id="ENSDLAP00005068842.1"/>
    </source>
</evidence>
<keyword evidence="5" id="KW-1185">Reference proteome</keyword>
<feature type="compositionally biased region" description="Basic and acidic residues" evidence="2">
    <location>
        <begin position="535"/>
        <end position="546"/>
    </location>
</feature>
<dbReference type="PANTHER" id="PTHR18839:SF0">
    <property type="entry name" value="MITOTIC INTERACTOR AND SUBSTRATE OF PLK1 ISOFORM X1-RELATED"/>
    <property type="match status" value="1"/>
</dbReference>
<reference evidence="4" key="2">
    <citation type="submission" date="2025-09" db="UniProtKB">
        <authorList>
            <consortium name="Ensembl"/>
        </authorList>
    </citation>
    <scope>IDENTIFICATION</scope>
</reference>
<evidence type="ECO:0000256" key="1">
    <source>
        <dbReference type="ARBA" id="ARBA00023054"/>
    </source>
</evidence>